<proteinExistence type="inferred from homology"/>
<evidence type="ECO:0000256" key="6">
    <source>
        <dbReference type="ARBA" id="ARBA00022605"/>
    </source>
</evidence>
<organism evidence="17 18">
    <name type="scientific">Halorhodospira halochloris</name>
    <name type="common">Ectothiorhodospira halochloris</name>
    <dbReference type="NCBI Taxonomy" id="1052"/>
    <lineage>
        <taxon>Bacteria</taxon>
        <taxon>Pseudomonadati</taxon>
        <taxon>Pseudomonadota</taxon>
        <taxon>Gammaproteobacteria</taxon>
        <taxon>Chromatiales</taxon>
        <taxon>Ectothiorhodospiraceae</taxon>
        <taxon>Halorhodospira</taxon>
    </lineage>
</organism>
<feature type="active site" description="Proton acceptor" evidence="15">
    <location>
        <position position="133"/>
    </location>
</feature>
<comment type="catalytic activity">
    <reaction evidence="14 15">
        <text>N-succinyl-(2S,6S)-2,6-diaminopimelate + H2O = (2S,6S)-2,6-diaminopimelate + succinate</text>
        <dbReference type="Rhea" id="RHEA:22608"/>
        <dbReference type="ChEBI" id="CHEBI:15377"/>
        <dbReference type="ChEBI" id="CHEBI:30031"/>
        <dbReference type="ChEBI" id="CHEBI:57609"/>
        <dbReference type="ChEBI" id="CHEBI:58087"/>
        <dbReference type="EC" id="3.5.1.18"/>
    </reaction>
</comment>
<reference evidence="17" key="1">
    <citation type="submission" date="2016-02" db="EMBL/GenBank/DDBJ databases">
        <title>Halorhodospira halochloris DSM-1059 complete genome, version 2.</title>
        <authorList>
            <person name="Tsukatani Y."/>
        </authorList>
    </citation>
    <scope>NUCLEOTIDE SEQUENCE</scope>
    <source>
        <strain evidence="17">DSM 1059</strain>
    </source>
</reference>
<name>A0A0X8XC18_HALHR</name>
<evidence type="ECO:0000313" key="17">
    <source>
        <dbReference type="EMBL" id="BAU57444.1"/>
    </source>
</evidence>
<dbReference type="GO" id="GO:0050897">
    <property type="term" value="F:cobalt ion binding"/>
    <property type="evidence" value="ECO:0007669"/>
    <property type="project" value="UniProtKB-UniRule"/>
</dbReference>
<keyword evidence="7 15" id="KW-0479">Metal-binding</keyword>
<feature type="binding site" evidence="15">
    <location>
        <position position="348"/>
    </location>
    <ligand>
        <name>Zn(2+)</name>
        <dbReference type="ChEBI" id="CHEBI:29105"/>
        <label>2</label>
    </ligand>
</feature>
<dbReference type="NCBIfam" id="NF009557">
    <property type="entry name" value="PRK13009.1"/>
    <property type="match status" value="1"/>
</dbReference>
<dbReference type="InterPro" id="IPR036264">
    <property type="entry name" value="Bact_exopeptidase_dim_dom"/>
</dbReference>
<gene>
    <name evidence="15 17" type="primary">dapE</name>
    <name evidence="17" type="ORF">HH1059_07540</name>
</gene>
<dbReference type="GO" id="GO:0009014">
    <property type="term" value="F:succinyl-diaminopimelate desuccinylase activity"/>
    <property type="evidence" value="ECO:0007669"/>
    <property type="project" value="UniProtKB-UniRule"/>
</dbReference>
<evidence type="ECO:0000256" key="2">
    <source>
        <dbReference type="ARBA" id="ARBA00006746"/>
    </source>
</evidence>
<feature type="binding site" evidence="15">
    <location>
        <position position="99"/>
    </location>
    <ligand>
        <name>Zn(2+)</name>
        <dbReference type="ChEBI" id="CHEBI:29105"/>
        <label>1</label>
    </ligand>
</feature>
<comment type="cofactor">
    <cofactor evidence="15">
        <name>Zn(2+)</name>
        <dbReference type="ChEBI" id="CHEBI:29105"/>
    </cofactor>
    <cofactor evidence="15">
        <name>Co(2+)</name>
        <dbReference type="ChEBI" id="CHEBI:48828"/>
    </cofactor>
    <text evidence="15">Binds 2 Zn(2+) or Co(2+) ions per subunit.</text>
</comment>
<evidence type="ECO:0000256" key="11">
    <source>
        <dbReference type="ARBA" id="ARBA00023154"/>
    </source>
</evidence>
<evidence type="ECO:0000256" key="12">
    <source>
        <dbReference type="ARBA" id="ARBA00023285"/>
    </source>
</evidence>
<dbReference type="InterPro" id="IPR050072">
    <property type="entry name" value="Peptidase_M20A"/>
</dbReference>
<dbReference type="SUPFAM" id="SSF53187">
    <property type="entry name" value="Zn-dependent exopeptidases"/>
    <property type="match status" value="1"/>
</dbReference>
<dbReference type="AlphaFoldDB" id="A0A0X8XC18"/>
<evidence type="ECO:0000256" key="5">
    <source>
        <dbReference type="ARBA" id="ARBA00022391"/>
    </source>
</evidence>
<evidence type="ECO:0000256" key="10">
    <source>
        <dbReference type="ARBA" id="ARBA00022915"/>
    </source>
</evidence>
<dbReference type="PANTHER" id="PTHR43808">
    <property type="entry name" value="ACETYLORNITHINE DEACETYLASE"/>
    <property type="match status" value="1"/>
</dbReference>
<dbReference type="Pfam" id="PF01546">
    <property type="entry name" value="Peptidase_M20"/>
    <property type="match status" value="1"/>
</dbReference>
<feature type="active site" evidence="15">
    <location>
        <position position="68"/>
    </location>
</feature>
<keyword evidence="10 15" id="KW-0220">Diaminopimelate biosynthesis</keyword>
<evidence type="ECO:0000256" key="3">
    <source>
        <dbReference type="ARBA" id="ARBA00011738"/>
    </source>
</evidence>
<keyword evidence="12 15" id="KW-0170">Cobalt</keyword>
<dbReference type="GO" id="GO:0008270">
    <property type="term" value="F:zinc ion binding"/>
    <property type="evidence" value="ECO:0007669"/>
    <property type="project" value="UniProtKB-UniRule"/>
</dbReference>
<evidence type="ECO:0000256" key="4">
    <source>
        <dbReference type="ARBA" id="ARBA00011921"/>
    </source>
</evidence>
<evidence type="ECO:0000256" key="15">
    <source>
        <dbReference type="HAMAP-Rule" id="MF_01690"/>
    </source>
</evidence>
<dbReference type="RefSeq" id="WP_096408469.1">
    <property type="nucleotide sequence ID" value="NZ_AP017372.2"/>
</dbReference>
<comment type="pathway">
    <text evidence="1 15">Amino-acid biosynthesis; L-lysine biosynthesis via DAP pathway; LL-2,6-diaminopimelate from (S)-tetrahydrodipicolinate (succinylase route): step 3/3.</text>
</comment>
<dbReference type="InterPro" id="IPR005941">
    <property type="entry name" value="DapE_proteobac"/>
</dbReference>
<keyword evidence="8 15" id="KW-0378">Hydrolase</keyword>
<feature type="binding site" evidence="15">
    <location>
        <position position="162"/>
    </location>
    <ligand>
        <name>Zn(2+)</name>
        <dbReference type="ChEBI" id="CHEBI:29105"/>
        <label>1</label>
    </ligand>
</feature>
<dbReference type="FunFam" id="3.40.630.10:FF:000005">
    <property type="entry name" value="Succinyl-diaminopimelate desuccinylase"/>
    <property type="match status" value="1"/>
</dbReference>
<dbReference type="EC" id="3.5.1.18" evidence="4 15"/>
<feature type="domain" description="Peptidase M20 dimerisation" evidence="16">
    <location>
        <begin position="175"/>
        <end position="279"/>
    </location>
</feature>
<dbReference type="PANTHER" id="PTHR43808:SF31">
    <property type="entry name" value="N-ACETYL-L-CITRULLINE DEACETYLASE"/>
    <property type="match status" value="1"/>
</dbReference>
<sequence length="375" mass="41100">MIQPVELARELIKRPSITPADAGCQAVIAEHLEALGFTIEWQPYGEVTNLWARRGNESPLFCFLGHTDVVPAGSESAWGYPPFQPTIEDGLLYGRGAADMKGGVAAFISALENFIDKTPDHSGSIAVLLTSDEEGDAVDGTKRVIAALEERGEKIDYCLVGEPSSQNQLADEIKVGRRGSLTGKLRIKGEQGHVAYPQYARNPLHMAVSAIKELIETHWDEGNQYFPPTSFQVSNIRAGTGADNVIPGELEISFNFRYSPMLAWDEIIASVERLLKRHELDFSIDWRHSGEPFQTSEGELLKAVEAATEQFTGKMPLRSTSGGTSDGRFVAPTGAQVIELGLLNETIHKTNENIAIADLDKLSNIYEETLTRLFG</sequence>
<dbReference type="InterPro" id="IPR011650">
    <property type="entry name" value="Peptidase_M20_dimer"/>
</dbReference>
<protein>
    <recommendedName>
        <fullName evidence="5 15">Succinyl-diaminopimelate desuccinylase</fullName>
        <shortName evidence="15">SDAP desuccinylase</shortName>
        <ecNumber evidence="4 15">3.5.1.18</ecNumber>
    </recommendedName>
    <alternativeName>
        <fullName evidence="13 15">N-succinyl-LL-2,6-diaminoheptanedioate amidohydrolase</fullName>
    </alternativeName>
</protein>
<feature type="binding site" evidence="15">
    <location>
        <position position="99"/>
    </location>
    <ligand>
        <name>Zn(2+)</name>
        <dbReference type="ChEBI" id="CHEBI:29105"/>
        <label>2</label>
    </ligand>
</feature>
<dbReference type="NCBIfam" id="TIGR01246">
    <property type="entry name" value="dapE_proteo"/>
    <property type="match status" value="1"/>
</dbReference>
<dbReference type="InterPro" id="IPR002933">
    <property type="entry name" value="Peptidase_M20"/>
</dbReference>
<dbReference type="SUPFAM" id="SSF55031">
    <property type="entry name" value="Bacterial exopeptidase dimerisation domain"/>
    <property type="match status" value="1"/>
</dbReference>
<evidence type="ECO:0000313" key="18">
    <source>
        <dbReference type="Proteomes" id="UP000218890"/>
    </source>
</evidence>
<keyword evidence="18" id="KW-1185">Reference proteome</keyword>
<dbReference type="EMBL" id="AP017372">
    <property type="protein sequence ID" value="BAU57444.1"/>
    <property type="molecule type" value="Genomic_DNA"/>
</dbReference>
<feature type="binding site" evidence="15">
    <location>
        <position position="134"/>
    </location>
    <ligand>
        <name>Zn(2+)</name>
        <dbReference type="ChEBI" id="CHEBI:29105"/>
        <label>2</label>
    </ligand>
</feature>
<accession>A0A0X8XC18</accession>
<dbReference type="CDD" id="cd03891">
    <property type="entry name" value="M20_DapE_proteobac"/>
    <property type="match status" value="1"/>
</dbReference>
<dbReference type="GO" id="GO:0009089">
    <property type="term" value="P:lysine biosynthetic process via diaminopimelate"/>
    <property type="evidence" value="ECO:0007669"/>
    <property type="project" value="UniProtKB-UniRule"/>
</dbReference>
<dbReference type="GO" id="GO:0019877">
    <property type="term" value="P:diaminopimelate biosynthetic process"/>
    <property type="evidence" value="ECO:0007669"/>
    <property type="project" value="UniProtKB-UniRule"/>
</dbReference>
<dbReference type="KEGG" id="hhk:HH1059_07540"/>
<dbReference type="OrthoDB" id="9809784at2"/>
<evidence type="ECO:0000256" key="13">
    <source>
        <dbReference type="ARBA" id="ARBA00031891"/>
    </source>
</evidence>
<keyword evidence="6 15" id="KW-0028">Amino-acid biosynthesis</keyword>
<keyword evidence="9 15" id="KW-0862">Zinc</keyword>
<dbReference type="UniPathway" id="UPA00034">
    <property type="reaction ID" value="UER00021"/>
</dbReference>
<dbReference type="Gene3D" id="3.40.630.10">
    <property type="entry name" value="Zn peptidases"/>
    <property type="match status" value="2"/>
</dbReference>
<evidence type="ECO:0000256" key="9">
    <source>
        <dbReference type="ARBA" id="ARBA00022833"/>
    </source>
</evidence>
<dbReference type="InterPro" id="IPR001261">
    <property type="entry name" value="ArgE/DapE_CS"/>
</dbReference>
<dbReference type="Pfam" id="PF07687">
    <property type="entry name" value="M20_dimer"/>
    <property type="match status" value="1"/>
</dbReference>
<comment type="similarity">
    <text evidence="2 15">Belongs to the peptidase M20A family. DapE subfamily.</text>
</comment>
<feature type="binding site" evidence="15">
    <location>
        <position position="66"/>
    </location>
    <ligand>
        <name>Zn(2+)</name>
        <dbReference type="ChEBI" id="CHEBI:29105"/>
        <label>1</label>
    </ligand>
</feature>
<keyword evidence="11 15" id="KW-0457">Lysine biosynthesis</keyword>
<evidence type="ECO:0000256" key="14">
    <source>
        <dbReference type="ARBA" id="ARBA00051301"/>
    </source>
</evidence>
<dbReference type="PROSITE" id="PS00759">
    <property type="entry name" value="ARGE_DAPE_CPG2_2"/>
    <property type="match status" value="1"/>
</dbReference>
<evidence type="ECO:0000256" key="1">
    <source>
        <dbReference type="ARBA" id="ARBA00005130"/>
    </source>
</evidence>
<evidence type="ECO:0000256" key="8">
    <source>
        <dbReference type="ARBA" id="ARBA00022801"/>
    </source>
</evidence>
<dbReference type="HAMAP" id="MF_01690">
    <property type="entry name" value="DapE"/>
    <property type="match status" value="1"/>
</dbReference>
<comment type="subunit">
    <text evidence="3 15">Homodimer.</text>
</comment>
<dbReference type="GO" id="GO:0006526">
    <property type="term" value="P:L-arginine biosynthetic process"/>
    <property type="evidence" value="ECO:0007669"/>
    <property type="project" value="TreeGrafter"/>
</dbReference>
<dbReference type="Proteomes" id="UP000218890">
    <property type="component" value="Chromosome"/>
</dbReference>
<dbReference type="GO" id="GO:0008777">
    <property type="term" value="F:acetylornithine deacetylase activity"/>
    <property type="evidence" value="ECO:0007669"/>
    <property type="project" value="TreeGrafter"/>
</dbReference>
<evidence type="ECO:0000256" key="7">
    <source>
        <dbReference type="ARBA" id="ARBA00022723"/>
    </source>
</evidence>
<evidence type="ECO:0000259" key="16">
    <source>
        <dbReference type="Pfam" id="PF07687"/>
    </source>
</evidence>
<comment type="function">
    <text evidence="15">Catalyzes the hydrolysis of N-succinyl-L,L-diaminopimelic acid (SDAP), forming succinate and LL-2,6-diaminopimelate (DAP), an intermediate involved in the bacterial biosynthesis of lysine and meso-diaminopimelic acid, an essential component of bacterial cell walls.</text>
</comment>